<dbReference type="EMBL" id="BMKI01000007">
    <property type="protein sequence ID" value="GGC97861.1"/>
    <property type="molecule type" value="Genomic_DNA"/>
</dbReference>
<dbReference type="Proteomes" id="UP000630615">
    <property type="component" value="Unassembled WGS sequence"/>
</dbReference>
<sequence>MKYKIDTLVWHELFWRRPFEFDDVLGLVNHLVTTENRKPLIFEVRATSRKISFLLGAEQTEFSQIAKLFQTHGKIDFGQELKADTNKRKPITVAKRLTMTRPILSLKTDNAEALARTTLATMAQVASGDEIVLQIVLASSIVPENLPKNLPDPSASWWQIVAGNVPTATSEIRSSVKNKVGSHRIKTVIRLGAYSKDTTKARSYILSLLSALKMLESSGINMSIQPEELQAINQAKTLWRYPLKLSVAELANLILLPTGESDFVGVEALHPKILLPPKNYQNPTRNIRAFGETLNENPDDKRLLNLSVDKSLRNLHTLITGPSGSGKSVVLENLILQDCSLGGSNEKSKKDKRSVIVIDPKFSLIESIVQRIPEDRLKDVVIWDISSNQPLGINVLSYIDGKSPELVAETVLSSLRGIFPDFGIFTEELLTCGLLTLARNKNMTLLHLPLIFTNSDFRHKLTAKLDDIYLKSFWANFEAQSEKDRNQQLAPLLRRLNVLLMRSAFRGALGQAQPKFNLEDVFKGKILLVPLNSGMVGDTVAKLCASLLINSIWNIALRRAELPEDKRATSQVMLYIDEFQQYIAKSGSDFENMLEMARSLGLNFIFAHQHLGQLNKELRESVLSNTKSKIIFSPSKTDAKVFADLAPELTEIDFMSLPQYQVYTTLNEKKIANVWLSGKTFPPKPSIRLPAEVFARSAETYGRDIDEIEKEYVDLMNSTEPQTNELNNEEIEMNLGKKKRKT</sequence>
<dbReference type="PANTHER" id="PTHR30121:SF6">
    <property type="entry name" value="SLR6007 PROTEIN"/>
    <property type="match status" value="1"/>
</dbReference>
<protein>
    <submittedName>
        <fullName evidence="2">Conjugal transfer protein TraG</fullName>
    </submittedName>
</protein>
<feature type="domain" description="TraD/TraG TraM recognition site" evidence="1">
    <location>
        <begin position="572"/>
        <end position="645"/>
    </location>
</feature>
<dbReference type="Gene3D" id="3.40.50.300">
    <property type="entry name" value="P-loop containing nucleotide triphosphate hydrolases"/>
    <property type="match status" value="2"/>
</dbReference>
<dbReference type="InterPro" id="IPR027417">
    <property type="entry name" value="P-loop_NTPase"/>
</dbReference>
<comment type="caution">
    <text evidence="2">The sequence shown here is derived from an EMBL/GenBank/DDBJ whole genome shotgun (WGS) entry which is preliminary data.</text>
</comment>
<evidence type="ECO:0000313" key="2">
    <source>
        <dbReference type="EMBL" id="GGC97861.1"/>
    </source>
</evidence>
<name>A0ABQ1PIN5_9ENTE</name>
<evidence type="ECO:0000313" key="3">
    <source>
        <dbReference type="Proteomes" id="UP000630615"/>
    </source>
</evidence>
<dbReference type="Pfam" id="PF12696">
    <property type="entry name" value="TraG-D_C"/>
    <property type="match status" value="1"/>
</dbReference>
<organism evidence="2 3">
    <name type="scientific">Enterococcus wangshanyuanii</name>
    <dbReference type="NCBI Taxonomy" id="2005703"/>
    <lineage>
        <taxon>Bacteria</taxon>
        <taxon>Bacillati</taxon>
        <taxon>Bacillota</taxon>
        <taxon>Bacilli</taxon>
        <taxon>Lactobacillales</taxon>
        <taxon>Enterococcaceae</taxon>
        <taxon>Enterococcus</taxon>
    </lineage>
</organism>
<dbReference type="RefSeq" id="WP_088270683.1">
    <property type="nucleotide sequence ID" value="NZ_BMKI01000007.1"/>
</dbReference>
<evidence type="ECO:0000259" key="1">
    <source>
        <dbReference type="Pfam" id="PF12696"/>
    </source>
</evidence>
<proteinExistence type="predicted"/>
<accession>A0ABQ1PIN5</accession>
<dbReference type="CDD" id="cd01127">
    <property type="entry name" value="TrwB_TraG_TraD_VirD4"/>
    <property type="match status" value="2"/>
</dbReference>
<reference evidence="3" key="1">
    <citation type="journal article" date="2019" name="Int. J. Syst. Evol. Microbiol.">
        <title>The Global Catalogue of Microorganisms (GCM) 10K type strain sequencing project: providing services to taxonomists for standard genome sequencing and annotation.</title>
        <authorList>
            <consortium name="The Broad Institute Genomics Platform"/>
            <consortium name="The Broad Institute Genome Sequencing Center for Infectious Disease"/>
            <person name="Wu L."/>
            <person name="Ma J."/>
        </authorList>
    </citation>
    <scope>NUCLEOTIDE SEQUENCE [LARGE SCALE GENOMIC DNA]</scope>
    <source>
        <strain evidence="3">CGMCC 1.15942</strain>
    </source>
</reference>
<dbReference type="SUPFAM" id="SSF52540">
    <property type="entry name" value="P-loop containing nucleoside triphosphate hydrolases"/>
    <property type="match status" value="1"/>
</dbReference>
<dbReference type="InterPro" id="IPR051162">
    <property type="entry name" value="T4SS_component"/>
</dbReference>
<keyword evidence="3" id="KW-1185">Reference proteome</keyword>
<dbReference type="InterPro" id="IPR032689">
    <property type="entry name" value="TraG-D_C"/>
</dbReference>
<dbReference type="PANTHER" id="PTHR30121">
    <property type="entry name" value="UNCHARACTERIZED PROTEIN YJGR-RELATED"/>
    <property type="match status" value="1"/>
</dbReference>
<gene>
    <name evidence="2" type="ORF">GCM10011573_29250</name>
</gene>